<dbReference type="EMBL" id="DRMS01000051">
    <property type="protein sequence ID" value="HFC91456.1"/>
    <property type="molecule type" value="Genomic_DNA"/>
</dbReference>
<dbReference type="InterPro" id="IPR050640">
    <property type="entry name" value="Bact_2-comp_sensor_kinase"/>
</dbReference>
<accession>A0A7V2SXW4</accession>
<feature type="transmembrane region" description="Helical" evidence="1">
    <location>
        <begin position="47"/>
        <end position="69"/>
    </location>
</feature>
<keyword evidence="1" id="KW-1133">Transmembrane helix</keyword>
<feature type="domain" description="Signal transduction histidine kinase internal region" evidence="2">
    <location>
        <begin position="157"/>
        <end position="233"/>
    </location>
</feature>
<name>A0A7V2SXW4_LEUMU</name>
<evidence type="ECO:0000313" key="3">
    <source>
        <dbReference type="EMBL" id="HFC91456.1"/>
    </source>
</evidence>
<dbReference type="SUPFAM" id="SSF55874">
    <property type="entry name" value="ATPase domain of HSP90 chaperone/DNA topoisomerase II/histidine kinase"/>
    <property type="match status" value="1"/>
</dbReference>
<feature type="transmembrane region" description="Helical" evidence="1">
    <location>
        <begin position="81"/>
        <end position="102"/>
    </location>
</feature>
<dbReference type="GO" id="GO:0016020">
    <property type="term" value="C:membrane"/>
    <property type="evidence" value="ECO:0007669"/>
    <property type="project" value="InterPro"/>
</dbReference>
<proteinExistence type="predicted"/>
<evidence type="ECO:0000256" key="1">
    <source>
        <dbReference type="SAM" id="Phobius"/>
    </source>
</evidence>
<dbReference type="InterPro" id="IPR036890">
    <property type="entry name" value="HATPase_C_sf"/>
</dbReference>
<protein>
    <submittedName>
        <fullName evidence="3">Histidine kinase</fullName>
    </submittedName>
</protein>
<dbReference type="AlphaFoldDB" id="A0A7V2SXW4"/>
<evidence type="ECO:0000259" key="2">
    <source>
        <dbReference type="Pfam" id="PF06580"/>
    </source>
</evidence>
<feature type="transmembrane region" description="Helical" evidence="1">
    <location>
        <begin position="122"/>
        <end position="142"/>
    </location>
</feature>
<dbReference type="PANTHER" id="PTHR34220:SF7">
    <property type="entry name" value="SENSOR HISTIDINE KINASE YPDA"/>
    <property type="match status" value="1"/>
</dbReference>
<dbReference type="InterPro" id="IPR010559">
    <property type="entry name" value="Sig_transdc_His_kin_internal"/>
</dbReference>
<reference evidence="3" key="1">
    <citation type="journal article" date="2020" name="mSystems">
        <title>Genome- and Community-Level Interaction Insights into Carbon Utilization and Element Cycling Functions of Hydrothermarchaeota in Hydrothermal Sediment.</title>
        <authorList>
            <person name="Zhou Z."/>
            <person name="Liu Y."/>
            <person name="Xu W."/>
            <person name="Pan J."/>
            <person name="Luo Z.H."/>
            <person name="Li M."/>
        </authorList>
    </citation>
    <scope>NUCLEOTIDE SEQUENCE [LARGE SCALE GENOMIC DNA]</scope>
    <source>
        <strain evidence="3">HyVt-493</strain>
    </source>
</reference>
<sequence>MSLAATKKLGYLPNLCSFRTLLSGMVAAEVLAIILALASASDTYTAAFIKLGYTSLFVQWVVLSASLFMCMLSRLLKKQNVLNLTISVTIIVAFFTICASILTVMADSYQTTGIIQYWDAPFTARNSFIGVVVTLLILRYLYIQDNHSERVKADSGAKYDALQSRMRPHFLFNSLNTIAQLIYQDPKNAEEALLDLADIFRTTLDTRTRITLKEELDVTLRYLRMEGLRLGKKRLNIVWDMDRNTLPFNMLIPPLLLQPLVENAIYHGVQPRKEGGTLGISLYDAGKYLEIVVTNPIPPDGTNSHQKGNHIAQENLKKRLKLAYGTRANLKITKSAHQYRVAFTIPKE</sequence>
<organism evidence="3">
    <name type="scientific">Leucothrix mucor</name>
    <dbReference type="NCBI Taxonomy" id="45248"/>
    <lineage>
        <taxon>Bacteria</taxon>
        <taxon>Pseudomonadati</taxon>
        <taxon>Pseudomonadota</taxon>
        <taxon>Gammaproteobacteria</taxon>
        <taxon>Thiotrichales</taxon>
        <taxon>Thiotrichaceae</taxon>
        <taxon>Leucothrix</taxon>
    </lineage>
</organism>
<keyword evidence="1" id="KW-0472">Membrane</keyword>
<keyword evidence="1" id="KW-0812">Transmembrane</keyword>
<dbReference type="Pfam" id="PF06580">
    <property type="entry name" value="His_kinase"/>
    <property type="match status" value="1"/>
</dbReference>
<keyword evidence="3" id="KW-0808">Transferase</keyword>
<dbReference type="PANTHER" id="PTHR34220">
    <property type="entry name" value="SENSOR HISTIDINE KINASE YPDA"/>
    <property type="match status" value="1"/>
</dbReference>
<gene>
    <name evidence="3" type="ORF">ENJ51_01440</name>
</gene>
<dbReference type="GO" id="GO:0000155">
    <property type="term" value="F:phosphorelay sensor kinase activity"/>
    <property type="evidence" value="ECO:0007669"/>
    <property type="project" value="InterPro"/>
</dbReference>
<dbReference type="Gene3D" id="3.30.565.10">
    <property type="entry name" value="Histidine kinase-like ATPase, C-terminal domain"/>
    <property type="match status" value="1"/>
</dbReference>
<comment type="caution">
    <text evidence="3">The sequence shown here is derived from an EMBL/GenBank/DDBJ whole genome shotgun (WGS) entry which is preliminary data.</text>
</comment>
<dbReference type="Proteomes" id="UP000885750">
    <property type="component" value="Unassembled WGS sequence"/>
</dbReference>
<keyword evidence="3" id="KW-0418">Kinase</keyword>
<feature type="transmembrane region" description="Helical" evidence="1">
    <location>
        <begin position="21"/>
        <end position="41"/>
    </location>
</feature>